<dbReference type="Gene3D" id="2.40.50.100">
    <property type="match status" value="1"/>
</dbReference>
<evidence type="ECO:0008006" key="2">
    <source>
        <dbReference type="Google" id="ProtNLM"/>
    </source>
</evidence>
<comment type="caution">
    <text evidence="1">The sequence shown here is derived from an EMBL/GenBank/DDBJ whole genome shotgun (WGS) entry which is preliminary data.</text>
</comment>
<sequence length="32" mass="3586">MSEVRLPNLGEIDEVTVVDWLKKEGETLKAGE</sequence>
<reference evidence="1" key="1">
    <citation type="journal article" date="2014" name="Front. Microbiol.">
        <title>High frequency of phylogenetically diverse reductive dehalogenase-homologous genes in deep subseafloor sedimentary metagenomes.</title>
        <authorList>
            <person name="Kawai M."/>
            <person name="Futagami T."/>
            <person name="Toyoda A."/>
            <person name="Takaki Y."/>
            <person name="Nishi S."/>
            <person name="Hori S."/>
            <person name="Arai W."/>
            <person name="Tsubouchi T."/>
            <person name="Morono Y."/>
            <person name="Uchiyama I."/>
            <person name="Ito T."/>
            <person name="Fujiyama A."/>
            <person name="Inagaki F."/>
            <person name="Takami H."/>
        </authorList>
    </citation>
    <scope>NUCLEOTIDE SEQUENCE</scope>
    <source>
        <strain evidence="1">Expedition CK06-06</strain>
    </source>
</reference>
<feature type="non-terminal residue" evidence="1">
    <location>
        <position position="32"/>
    </location>
</feature>
<dbReference type="EMBL" id="BARV01001770">
    <property type="protein sequence ID" value="GAH99966.1"/>
    <property type="molecule type" value="Genomic_DNA"/>
</dbReference>
<dbReference type="AlphaFoldDB" id="X1JZ32"/>
<gene>
    <name evidence="1" type="ORF">S06H3_04919</name>
</gene>
<dbReference type="SUPFAM" id="SSF51230">
    <property type="entry name" value="Single hybrid motif"/>
    <property type="match status" value="1"/>
</dbReference>
<dbReference type="InterPro" id="IPR011053">
    <property type="entry name" value="Single_hybrid_motif"/>
</dbReference>
<protein>
    <recommendedName>
        <fullName evidence="2">Lipoyl-binding domain-containing protein</fullName>
    </recommendedName>
</protein>
<evidence type="ECO:0000313" key="1">
    <source>
        <dbReference type="EMBL" id="GAH99966.1"/>
    </source>
</evidence>
<accession>X1JZ32</accession>
<name>X1JZ32_9ZZZZ</name>
<proteinExistence type="predicted"/>
<organism evidence="1">
    <name type="scientific">marine sediment metagenome</name>
    <dbReference type="NCBI Taxonomy" id="412755"/>
    <lineage>
        <taxon>unclassified sequences</taxon>
        <taxon>metagenomes</taxon>
        <taxon>ecological metagenomes</taxon>
    </lineage>
</organism>